<sequence length="323" mass="36792">MIPSLLRFLWSIVAWFLGPILRLMNPKHNLPFAHPSRPPPDPNLFPRYMQNKQGIWLRWTEWSPRAAPTAVVFIVSGRGEHAGRYDSLAYTLTAEGYQVFSMDHQGQGGSEGDRSYVERFQDYVDDTQAFVKRIMTLRYGLSQLPKFLIGHSMGGLISVHLALRDQTFWNGIILSAPALEADPKVATPFMKAAASLLSDFLPKLGFEKLGVETLSTNRAVVEFAQQDPLFPGERLKARWGFEMLKNMDEVWEKVNQVKFPYVLVHSADDAICSINGSRKFHSLNQSSDKKLVEYSGMFHELFTEVNRHKVFGEVLEFIARRAK</sequence>
<accession>A0A0S4ITL6</accession>
<organism evidence="3 4">
    <name type="scientific">Bodo saltans</name>
    <name type="common">Flagellated protozoan</name>
    <dbReference type="NCBI Taxonomy" id="75058"/>
    <lineage>
        <taxon>Eukaryota</taxon>
        <taxon>Discoba</taxon>
        <taxon>Euglenozoa</taxon>
        <taxon>Kinetoplastea</taxon>
        <taxon>Metakinetoplastina</taxon>
        <taxon>Eubodonida</taxon>
        <taxon>Bodonidae</taxon>
        <taxon>Bodo</taxon>
    </lineage>
</organism>
<gene>
    <name evidence="3" type="ORF">BSAL_59170</name>
</gene>
<dbReference type="PANTHER" id="PTHR11614">
    <property type="entry name" value="PHOSPHOLIPASE-RELATED"/>
    <property type="match status" value="1"/>
</dbReference>
<dbReference type="VEuPathDB" id="TriTrypDB:BSAL_59170"/>
<evidence type="ECO:0000313" key="3">
    <source>
        <dbReference type="EMBL" id="CUF08919.1"/>
    </source>
</evidence>
<reference evidence="4" key="1">
    <citation type="submission" date="2015-09" db="EMBL/GenBank/DDBJ databases">
        <authorList>
            <consortium name="Pathogen Informatics"/>
        </authorList>
    </citation>
    <scope>NUCLEOTIDE SEQUENCE [LARGE SCALE GENOMIC DNA]</scope>
    <source>
        <strain evidence="4">Lake Konstanz</strain>
    </source>
</reference>
<dbReference type="InterPro" id="IPR000073">
    <property type="entry name" value="AB_hydrolase_1"/>
</dbReference>
<dbReference type="AlphaFoldDB" id="A0A0S4ITL6"/>
<dbReference type="Gene3D" id="3.40.50.1820">
    <property type="entry name" value="alpha/beta hydrolase"/>
    <property type="match status" value="1"/>
</dbReference>
<dbReference type="InterPro" id="IPR029058">
    <property type="entry name" value="AB_hydrolase_fold"/>
</dbReference>
<keyword evidence="4" id="KW-1185">Reference proteome</keyword>
<dbReference type="OMA" id="SYEGWSH"/>
<evidence type="ECO:0000259" key="2">
    <source>
        <dbReference type="Pfam" id="PF12146"/>
    </source>
</evidence>
<name>A0A0S4ITL6_BODSA</name>
<evidence type="ECO:0000313" key="4">
    <source>
        <dbReference type="Proteomes" id="UP000051952"/>
    </source>
</evidence>
<dbReference type="PRINTS" id="PR00111">
    <property type="entry name" value="ABHYDROLASE"/>
</dbReference>
<dbReference type="InterPro" id="IPR051044">
    <property type="entry name" value="MAG_DAG_Lipase"/>
</dbReference>
<feature type="domain" description="Serine aminopeptidase S33" evidence="2">
    <location>
        <begin position="67"/>
        <end position="305"/>
    </location>
</feature>
<dbReference type="OrthoDB" id="2498029at2759"/>
<dbReference type="Pfam" id="PF12146">
    <property type="entry name" value="Hydrolase_4"/>
    <property type="match status" value="1"/>
</dbReference>
<dbReference type="SUPFAM" id="SSF53474">
    <property type="entry name" value="alpha/beta-Hydrolases"/>
    <property type="match status" value="1"/>
</dbReference>
<proteinExistence type="predicted"/>
<keyword evidence="1" id="KW-0732">Signal</keyword>
<dbReference type="EMBL" id="CYKH01000238">
    <property type="protein sequence ID" value="CUF08919.1"/>
    <property type="molecule type" value="Genomic_DNA"/>
</dbReference>
<dbReference type="FunFam" id="3.40.50.1820:FF:000117">
    <property type="entry name" value="Monoglyceride lipase, putative"/>
    <property type="match status" value="1"/>
</dbReference>
<dbReference type="InterPro" id="IPR022742">
    <property type="entry name" value="Hydrolase_4"/>
</dbReference>
<protein>
    <submittedName>
        <fullName evidence="3">Monoglyceride lipase, putative</fullName>
    </submittedName>
</protein>
<evidence type="ECO:0000256" key="1">
    <source>
        <dbReference type="SAM" id="SignalP"/>
    </source>
</evidence>
<dbReference type="Proteomes" id="UP000051952">
    <property type="component" value="Unassembled WGS sequence"/>
</dbReference>
<feature type="signal peptide" evidence="1">
    <location>
        <begin position="1"/>
        <end position="22"/>
    </location>
</feature>
<feature type="chain" id="PRO_5006621532" evidence="1">
    <location>
        <begin position="23"/>
        <end position="323"/>
    </location>
</feature>